<dbReference type="Pfam" id="PF17189">
    <property type="entry name" value="Glyco_hydro_30C"/>
    <property type="match status" value="1"/>
</dbReference>
<dbReference type="EMBL" id="JBHSKM010000025">
    <property type="protein sequence ID" value="MFC5218738.1"/>
    <property type="molecule type" value="Genomic_DNA"/>
</dbReference>
<organism evidence="2 3">
    <name type="scientific">Streptomyces coerulescens</name>
    <dbReference type="NCBI Taxonomy" id="29304"/>
    <lineage>
        <taxon>Bacteria</taxon>
        <taxon>Bacillati</taxon>
        <taxon>Actinomycetota</taxon>
        <taxon>Actinomycetes</taxon>
        <taxon>Kitasatosporales</taxon>
        <taxon>Streptomycetaceae</taxon>
        <taxon>Streptomyces</taxon>
    </lineage>
</organism>
<dbReference type="InterPro" id="IPR033452">
    <property type="entry name" value="GH30_C"/>
</dbReference>
<evidence type="ECO:0000313" key="2">
    <source>
        <dbReference type="EMBL" id="MFC5218738.1"/>
    </source>
</evidence>
<protein>
    <submittedName>
        <fullName evidence="2">Glycoside hydrolase family 30 beta sandwich domain-containing protein</fullName>
    </submittedName>
</protein>
<dbReference type="Gene3D" id="3.20.20.80">
    <property type="entry name" value="Glycosidases"/>
    <property type="match status" value="1"/>
</dbReference>
<dbReference type="GO" id="GO:0016787">
    <property type="term" value="F:hydrolase activity"/>
    <property type="evidence" value="ECO:0007669"/>
    <property type="project" value="UniProtKB-KW"/>
</dbReference>
<proteinExistence type="predicted"/>
<keyword evidence="3" id="KW-1185">Reference proteome</keyword>
<dbReference type="Proteomes" id="UP001596263">
    <property type="component" value="Unassembled WGS sequence"/>
</dbReference>
<accession>A0ABW0CU98</accession>
<feature type="domain" description="Glycosyl hydrolase family 30 beta sandwich" evidence="1">
    <location>
        <begin position="106"/>
        <end position="164"/>
    </location>
</feature>
<dbReference type="InterPro" id="IPR013780">
    <property type="entry name" value="Glyco_hydro_b"/>
</dbReference>
<evidence type="ECO:0000313" key="3">
    <source>
        <dbReference type="Proteomes" id="UP001596263"/>
    </source>
</evidence>
<reference evidence="3" key="1">
    <citation type="journal article" date="2019" name="Int. J. Syst. Evol. Microbiol.">
        <title>The Global Catalogue of Microorganisms (GCM) 10K type strain sequencing project: providing services to taxonomists for standard genome sequencing and annotation.</title>
        <authorList>
            <consortium name="The Broad Institute Genomics Platform"/>
            <consortium name="The Broad Institute Genome Sequencing Center for Infectious Disease"/>
            <person name="Wu L."/>
            <person name="Ma J."/>
        </authorList>
    </citation>
    <scope>NUCLEOTIDE SEQUENCE [LARGE SCALE GENOMIC DNA]</scope>
    <source>
        <strain evidence="3">KCTC 42586</strain>
    </source>
</reference>
<gene>
    <name evidence="2" type="ORF">ACFPQ9_33325</name>
</gene>
<dbReference type="RefSeq" id="WP_380861949.1">
    <property type="nucleotide sequence ID" value="NZ_JBHSKM010000025.1"/>
</dbReference>
<name>A0ABW0CU98_STRCD</name>
<keyword evidence="2" id="KW-0378">Hydrolase</keyword>
<sequence>MRDARKETGKPVHLTETSDLSPSTVLDDFRLDAGSYVLWAQATDQDGGTLHWTPSRDNDIDWEQVGATTKWPDRLVKVNTVTKDFTVRDELYGLGQFAKYLAPGDVRLDSSATENGIRNVVYRSRNGAHVAVLGNNAGTDSRVRVVVGGQKFVVTVPANSFATYRWKGYGGRDR</sequence>
<dbReference type="Gene3D" id="2.60.40.1180">
    <property type="entry name" value="Golgi alpha-mannosidase II"/>
    <property type="match status" value="1"/>
</dbReference>
<evidence type="ECO:0000259" key="1">
    <source>
        <dbReference type="Pfam" id="PF17189"/>
    </source>
</evidence>
<comment type="caution">
    <text evidence="2">The sequence shown here is derived from an EMBL/GenBank/DDBJ whole genome shotgun (WGS) entry which is preliminary data.</text>
</comment>